<feature type="domain" description="Crinkler effector protein N-terminal" evidence="5">
    <location>
        <begin position="10"/>
        <end position="108"/>
    </location>
</feature>
<dbReference type="EMBL" id="JAAAXW010000415">
    <property type="protein sequence ID" value="KAF9537361.1"/>
    <property type="molecule type" value="Genomic_DNA"/>
</dbReference>
<evidence type="ECO:0000259" key="5">
    <source>
        <dbReference type="Pfam" id="PF20147"/>
    </source>
</evidence>
<evidence type="ECO:0000256" key="2">
    <source>
        <dbReference type="ARBA" id="ARBA00004613"/>
    </source>
</evidence>
<protein>
    <recommendedName>
        <fullName evidence="5">Crinkler effector protein N-terminal domain-containing protein</fullName>
    </recommendedName>
</protein>
<feature type="region of interest" description="Disordered" evidence="4">
    <location>
        <begin position="1"/>
        <end position="25"/>
    </location>
</feature>
<sequence>MADKSLTPSCPIDGQSTPNADPVSIPSAETVGVLKDLTKHKRSPKFDDVAADKLTLRRVLTKDDDNDDATIALDSVPEPEKKKLRATSKLSDVFEETPPKKTIHTIVQRPPQGSYMHLSLLEPLPRSLIISRLSFVLAYHSLLRVLGSWTSSKKYKDPLIPTTGGTAGIGKTRYGRELYHALRHELSPAVKVKGLNYSPYYHYMLLDFSSDVRLGLTEDTLWAETILGLRLAYAHFFQGKYYHGFPDFLYQTKDHNGLFTISNVINAIRQDLKLPLEKPLFLFLHIDGFHRILTHRSWGTHDTTEGLHVFQDMMRSLGPYMGGSISPNMVQTFLSGTTRKYVSLDPFSYSFKFLSCPPLPIGACYDIMSHFTTLANVRHCEWMPKMAFFHLLSATGGLPRALQLLLEEFFGRQLEKCATFPDTLLNIDMTADRIFSRVASNLDSCYYISTFVQTHQELVPALVRLCIFQQSSPRTLAPSDRFPELTLEVLERRTHVILEDINEPNGKVLVRIPFFFLHLYNIASIEVRNRLGSAFFYEWMEDWKWRSFEHILAEYEALRTNLLIADGREAATLGEIYQGAVGRAETLGLIVKLKKLSVITAAHRLPESGRLMVGKQEQDWRSGILTIGNREQDWRSSIVIKNADGTQFGDVCVYREKADGNDEDIICALQTRKLESEISAAAIQSDHDKNTRAIEMIPDGSVLEQERIKRARTITILITTADITDDTFQKLNESIPNDCLLIYRRNFTKFFGDAFSMSATLAASKDLNWNFATRETLEKKHKVGDKEVDQFVENMPYRSFDDLIHKVPSMGSKKLDKEMGFLPYQGI</sequence>
<dbReference type="GO" id="GO:0043657">
    <property type="term" value="C:host cell"/>
    <property type="evidence" value="ECO:0007669"/>
    <property type="project" value="UniProtKB-SubCell"/>
</dbReference>
<evidence type="ECO:0000313" key="6">
    <source>
        <dbReference type="EMBL" id="KAF9537361.1"/>
    </source>
</evidence>
<gene>
    <name evidence="6" type="ORF">EC957_008401</name>
</gene>
<evidence type="ECO:0000256" key="1">
    <source>
        <dbReference type="ARBA" id="ARBA00004340"/>
    </source>
</evidence>
<comment type="caution">
    <text evidence="6">The sequence shown here is derived from an EMBL/GenBank/DDBJ whole genome shotgun (WGS) entry which is preliminary data.</text>
</comment>
<evidence type="ECO:0000256" key="3">
    <source>
        <dbReference type="ARBA" id="ARBA00022525"/>
    </source>
</evidence>
<name>A0A9P6JY41_9FUNG</name>
<dbReference type="GO" id="GO:0005576">
    <property type="term" value="C:extracellular region"/>
    <property type="evidence" value="ECO:0007669"/>
    <property type="project" value="UniProtKB-SubCell"/>
</dbReference>
<dbReference type="AlphaFoldDB" id="A0A9P6JY41"/>
<dbReference type="InterPro" id="IPR045379">
    <property type="entry name" value="Crinkler_N"/>
</dbReference>
<evidence type="ECO:0000256" key="4">
    <source>
        <dbReference type="SAM" id="MobiDB-lite"/>
    </source>
</evidence>
<organism evidence="6 7">
    <name type="scientific">Mortierella hygrophila</name>
    <dbReference type="NCBI Taxonomy" id="979708"/>
    <lineage>
        <taxon>Eukaryota</taxon>
        <taxon>Fungi</taxon>
        <taxon>Fungi incertae sedis</taxon>
        <taxon>Mucoromycota</taxon>
        <taxon>Mortierellomycotina</taxon>
        <taxon>Mortierellomycetes</taxon>
        <taxon>Mortierellales</taxon>
        <taxon>Mortierellaceae</taxon>
        <taxon>Mortierella</taxon>
    </lineage>
</organism>
<keyword evidence="3" id="KW-0964">Secreted</keyword>
<comment type="subcellular location">
    <subcellularLocation>
        <location evidence="1">Host cell</location>
    </subcellularLocation>
    <subcellularLocation>
        <location evidence="2">Secreted</location>
    </subcellularLocation>
</comment>
<proteinExistence type="predicted"/>
<dbReference type="Proteomes" id="UP000723463">
    <property type="component" value="Unassembled WGS sequence"/>
</dbReference>
<reference evidence="6" key="1">
    <citation type="journal article" date="2020" name="Fungal Divers.">
        <title>Resolving the Mortierellaceae phylogeny through synthesis of multi-gene phylogenetics and phylogenomics.</title>
        <authorList>
            <person name="Vandepol N."/>
            <person name="Liber J."/>
            <person name="Desiro A."/>
            <person name="Na H."/>
            <person name="Kennedy M."/>
            <person name="Barry K."/>
            <person name="Grigoriev I.V."/>
            <person name="Miller A.N."/>
            <person name="O'Donnell K."/>
            <person name="Stajich J.E."/>
            <person name="Bonito G."/>
        </authorList>
    </citation>
    <scope>NUCLEOTIDE SEQUENCE</scope>
    <source>
        <strain evidence="6">NRRL 2591</strain>
    </source>
</reference>
<evidence type="ECO:0000313" key="7">
    <source>
        <dbReference type="Proteomes" id="UP000723463"/>
    </source>
</evidence>
<keyword evidence="7" id="KW-1185">Reference proteome</keyword>
<dbReference type="Pfam" id="PF20147">
    <property type="entry name" value="Crinkler"/>
    <property type="match status" value="1"/>
</dbReference>
<accession>A0A9P6JY41</accession>